<reference evidence="1 2" key="1">
    <citation type="journal article" date="2014" name="Genome Announc.">
        <title>Draft Genome Sequences of Marine Flavobacterium Algibacter lectus Strains SS8 and NR4.</title>
        <authorList>
            <person name="Takatani N."/>
            <person name="Nakanishi M."/>
            <person name="Meirelles P."/>
            <person name="Mino S."/>
            <person name="Suda W."/>
            <person name="Oshima K."/>
            <person name="Hattori M."/>
            <person name="Ohkuma M."/>
            <person name="Hosokawa M."/>
            <person name="Miyashita K."/>
            <person name="Thompson F.L."/>
            <person name="Niwa A."/>
            <person name="Sawabe T."/>
            <person name="Sawabe T."/>
        </authorList>
    </citation>
    <scope>NUCLEOTIDE SEQUENCE [LARGE SCALE GENOMIC DNA]</scope>
    <source>
        <strain evidence="2">JCM19274</strain>
    </source>
</reference>
<protein>
    <submittedName>
        <fullName evidence="1">Uncharacterized protein</fullName>
    </submittedName>
</protein>
<sequence length="43" mass="4934">MKKITLLFFFMFIGVMAFAQVTTSNIKGLVLDQGSVPYRELMF</sequence>
<dbReference type="AlphaFoldDB" id="A0A090WV32"/>
<name>A0A090WV32_9FLAO</name>
<proteinExistence type="predicted"/>
<dbReference type="EMBL" id="BBNU01000009">
    <property type="protein sequence ID" value="GAL80073.1"/>
    <property type="molecule type" value="Genomic_DNA"/>
</dbReference>
<dbReference type="Proteomes" id="UP000029643">
    <property type="component" value="Unassembled WGS sequence"/>
</dbReference>
<gene>
    <name evidence="1" type="ORF">JCM19274_3643</name>
</gene>
<evidence type="ECO:0000313" key="1">
    <source>
        <dbReference type="EMBL" id="GAL80073.1"/>
    </source>
</evidence>
<evidence type="ECO:0000313" key="2">
    <source>
        <dbReference type="Proteomes" id="UP000029643"/>
    </source>
</evidence>
<comment type="caution">
    <text evidence="1">The sequence shown here is derived from an EMBL/GenBank/DDBJ whole genome shotgun (WGS) entry which is preliminary data.</text>
</comment>
<accession>A0A090WV32</accession>
<organism evidence="1 2">
    <name type="scientific">Algibacter lectus</name>
    <dbReference type="NCBI Taxonomy" id="221126"/>
    <lineage>
        <taxon>Bacteria</taxon>
        <taxon>Pseudomonadati</taxon>
        <taxon>Bacteroidota</taxon>
        <taxon>Flavobacteriia</taxon>
        <taxon>Flavobacteriales</taxon>
        <taxon>Flavobacteriaceae</taxon>
        <taxon>Algibacter</taxon>
    </lineage>
</organism>